<reference evidence="1" key="2">
    <citation type="submission" date="2025-09" db="UniProtKB">
        <authorList>
            <consortium name="Ensembl"/>
        </authorList>
    </citation>
    <scope>IDENTIFICATION</scope>
</reference>
<proteinExistence type="predicted"/>
<dbReference type="Proteomes" id="UP000265000">
    <property type="component" value="Unplaced"/>
</dbReference>
<reference evidence="1" key="1">
    <citation type="submission" date="2025-08" db="UniProtKB">
        <authorList>
            <consortium name="Ensembl"/>
        </authorList>
    </citation>
    <scope>IDENTIFICATION</scope>
</reference>
<organism evidence="1 2">
    <name type="scientific">Fundulus heteroclitus</name>
    <name type="common">Killifish</name>
    <name type="synonym">Mummichog</name>
    <dbReference type="NCBI Taxonomy" id="8078"/>
    <lineage>
        <taxon>Eukaryota</taxon>
        <taxon>Metazoa</taxon>
        <taxon>Chordata</taxon>
        <taxon>Craniata</taxon>
        <taxon>Vertebrata</taxon>
        <taxon>Euteleostomi</taxon>
        <taxon>Actinopterygii</taxon>
        <taxon>Neopterygii</taxon>
        <taxon>Teleostei</taxon>
        <taxon>Neoteleostei</taxon>
        <taxon>Acanthomorphata</taxon>
        <taxon>Ovalentaria</taxon>
        <taxon>Atherinomorphae</taxon>
        <taxon>Cyprinodontiformes</taxon>
        <taxon>Fundulidae</taxon>
        <taxon>Fundulus</taxon>
    </lineage>
</organism>
<dbReference type="Ensembl" id="ENSFHET00000020920.1">
    <property type="protein sequence ID" value="ENSFHEP00000013302.1"/>
    <property type="gene ID" value="ENSFHEG00000014803.1"/>
</dbReference>
<keyword evidence="2" id="KW-1185">Reference proteome</keyword>
<name>A0A3Q2PLC7_FUNHE</name>
<sequence length="95" mass="10376">AHREGKVLLVSSCTLQLRQGPDEAFSEALLLVADVLGADELGRGGGRQPAARLDDQSLQLRRGQLQQTDVGRRQNVQGFSANFTWSFFLGLHLSV</sequence>
<accession>A0A3Q2PLC7</accession>
<dbReference type="AlphaFoldDB" id="A0A3Q2PLC7"/>
<evidence type="ECO:0000313" key="2">
    <source>
        <dbReference type="Proteomes" id="UP000265000"/>
    </source>
</evidence>
<evidence type="ECO:0000313" key="1">
    <source>
        <dbReference type="Ensembl" id="ENSFHEP00000013302.1"/>
    </source>
</evidence>
<protein>
    <submittedName>
        <fullName evidence="1">Uncharacterized protein</fullName>
    </submittedName>
</protein>